<evidence type="ECO:0000256" key="3">
    <source>
        <dbReference type="ARBA" id="ARBA00022679"/>
    </source>
</evidence>
<keyword evidence="6" id="KW-0072">Autophagy</keyword>
<keyword evidence="10" id="KW-1185">Reference proteome</keyword>
<dbReference type="GO" id="GO:0015031">
    <property type="term" value="P:protein transport"/>
    <property type="evidence" value="ECO:0007669"/>
    <property type="project" value="UniProtKB-KW"/>
</dbReference>
<sequence>MRKQISHIAKKAVSIHTPQQSVTSVLGHGYLHRQITRALFRDNLPEDEDEDRDEDEPGLEDDDDPATTTSSRMGNARSNVVVVVEHDVVFSRTYQCPMLCLRAWGEDGAPLPLSSLLDLHILTPPNNSLPTAQTAPTAQNAHTAQTAEAPGPAPTPEPSSRPDAIMLNPSAPFPLLQQTEHPTTGAVVWSVHPCKVAEAVEVVLASELGLGSDTDTNTNTSTNLYTSTNTKTERKTDAEMGMIHLNLGSDPRDGDGDIAPGGLSGMEEPKRASESESESASPSTSTLAPEYPVRWLETWMMLSSTIIDLTYP</sequence>
<feature type="region of interest" description="Disordered" evidence="8">
    <location>
        <begin position="210"/>
        <end position="230"/>
    </location>
</feature>
<name>A0A427YCL5_9TREE</name>
<evidence type="ECO:0000256" key="2">
    <source>
        <dbReference type="ARBA" id="ARBA00021099"/>
    </source>
</evidence>
<evidence type="ECO:0000256" key="1">
    <source>
        <dbReference type="ARBA" id="ARBA00005696"/>
    </source>
</evidence>
<evidence type="ECO:0000256" key="4">
    <source>
        <dbReference type="ARBA" id="ARBA00022786"/>
    </source>
</evidence>
<dbReference type="PANTHER" id="PTHR14957">
    <property type="entry name" value="UBIQUITIN-LIKE-CONJUGATING ENZYME ATG10"/>
    <property type="match status" value="1"/>
</dbReference>
<comment type="caution">
    <text evidence="9">The sequence shown here is derived from an EMBL/GenBank/DDBJ whole genome shotgun (WGS) entry which is preliminary data.</text>
</comment>
<dbReference type="Gene3D" id="3.30.1460.50">
    <property type="match status" value="1"/>
</dbReference>
<protein>
    <recommendedName>
        <fullName evidence="2">Ubiquitin-like-conjugating enzyme ATG10</fullName>
    </recommendedName>
    <alternativeName>
        <fullName evidence="7">Autophagy-related protein 10</fullName>
    </alternativeName>
</protein>
<feature type="region of interest" description="Disordered" evidence="8">
    <location>
        <begin position="127"/>
        <end position="170"/>
    </location>
</feature>
<dbReference type="GO" id="GO:0000422">
    <property type="term" value="P:autophagy of mitochondrion"/>
    <property type="evidence" value="ECO:0007669"/>
    <property type="project" value="TreeGrafter"/>
</dbReference>
<keyword evidence="3" id="KW-0808">Transferase</keyword>
<reference evidence="9 10" key="1">
    <citation type="submission" date="2018-11" db="EMBL/GenBank/DDBJ databases">
        <title>Genome sequence of Saitozyma podzolica DSM 27192.</title>
        <authorList>
            <person name="Aliyu H."/>
            <person name="Gorte O."/>
            <person name="Ochsenreither K."/>
        </authorList>
    </citation>
    <scope>NUCLEOTIDE SEQUENCE [LARGE SCALE GENOMIC DNA]</scope>
    <source>
        <strain evidence="9 10">DSM 27192</strain>
    </source>
</reference>
<feature type="compositionally biased region" description="Low complexity" evidence="8">
    <location>
        <begin position="278"/>
        <end position="287"/>
    </location>
</feature>
<dbReference type="AlphaFoldDB" id="A0A427YCL5"/>
<feature type="region of interest" description="Disordered" evidence="8">
    <location>
        <begin position="41"/>
        <end position="73"/>
    </location>
</feature>
<evidence type="ECO:0000256" key="8">
    <source>
        <dbReference type="SAM" id="MobiDB-lite"/>
    </source>
</evidence>
<keyword evidence="5" id="KW-0653">Protein transport</keyword>
<dbReference type="InterPro" id="IPR007135">
    <property type="entry name" value="Atg3/Atg10"/>
</dbReference>
<dbReference type="Pfam" id="PF03987">
    <property type="entry name" value="Autophagy_act_C"/>
    <property type="match status" value="1"/>
</dbReference>
<dbReference type="GO" id="GO:0000045">
    <property type="term" value="P:autophagosome assembly"/>
    <property type="evidence" value="ECO:0007669"/>
    <property type="project" value="TreeGrafter"/>
</dbReference>
<organism evidence="9 10">
    <name type="scientific">Saitozyma podzolica</name>
    <dbReference type="NCBI Taxonomy" id="1890683"/>
    <lineage>
        <taxon>Eukaryota</taxon>
        <taxon>Fungi</taxon>
        <taxon>Dikarya</taxon>
        <taxon>Basidiomycota</taxon>
        <taxon>Agaricomycotina</taxon>
        <taxon>Tremellomycetes</taxon>
        <taxon>Tremellales</taxon>
        <taxon>Trimorphomycetaceae</taxon>
        <taxon>Saitozyma</taxon>
    </lineage>
</organism>
<evidence type="ECO:0000313" key="9">
    <source>
        <dbReference type="EMBL" id="RSH88697.1"/>
    </source>
</evidence>
<gene>
    <name evidence="9" type="ORF">EHS25_002924</name>
</gene>
<keyword evidence="5" id="KW-0813">Transport</keyword>
<dbReference type="EMBL" id="RSCD01000016">
    <property type="protein sequence ID" value="RSH88697.1"/>
    <property type="molecule type" value="Genomic_DNA"/>
</dbReference>
<dbReference type="OrthoDB" id="5353557at2759"/>
<keyword evidence="4" id="KW-0833">Ubl conjugation pathway</keyword>
<dbReference type="GO" id="GO:0061651">
    <property type="term" value="F:Atg12 conjugating enzyme activity"/>
    <property type="evidence" value="ECO:0007669"/>
    <property type="project" value="TreeGrafter"/>
</dbReference>
<dbReference type="GO" id="GO:0032446">
    <property type="term" value="P:protein modification by small protein conjugation"/>
    <property type="evidence" value="ECO:0007669"/>
    <property type="project" value="TreeGrafter"/>
</dbReference>
<dbReference type="Proteomes" id="UP000279259">
    <property type="component" value="Unassembled WGS sequence"/>
</dbReference>
<dbReference type="GO" id="GO:0005829">
    <property type="term" value="C:cytosol"/>
    <property type="evidence" value="ECO:0007669"/>
    <property type="project" value="TreeGrafter"/>
</dbReference>
<accession>A0A427YCL5</accession>
<evidence type="ECO:0000313" key="10">
    <source>
        <dbReference type="Proteomes" id="UP000279259"/>
    </source>
</evidence>
<comment type="similarity">
    <text evidence="1">Belongs to the ATG10 family.</text>
</comment>
<evidence type="ECO:0000256" key="7">
    <source>
        <dbReference type="ARBA" id="ARBA00029833"/>
    </source>
</evidence>
<evidence type="ECO:0000256" key="5">
    <source>
        <dbReference type="ARBA" id="ARBA00022927"/>
    </source>
</evidence>
<dbReference type="PANTHER" id="PTHR14957:SF1">
    <property type="entry name" value="UBIQUITIN-LIKE-CONJUGATING ENZYME ATG10"/>
    <property type="match status" value="1"/>
</dbReference>
<feature type="compositionally biased region" description="Low complexity" evidence="8">
    <location>
        <begin position="131"/>
        <end position="150"/>
    </location>
</feature>
<feature type="compositionally biased region" description="Acidic residues" evidence="8">
    <location>
        <begin position="45"/>
        <end position="65"/>
    </location>
</feature>
<proteinExistence type="inferred from homology"/>
<feature type="region of interest" description="Disordered" evidence="8">
    <location>
        <begin position="245"/>
        <end position="287"/>
    </location>
</feature>
<evidence type="ECO:0000256" key="6">
    <source>
        <dbReference type="ARBA" id="ARBA00023006"/>
    </source>
</evidence>